<feature type="domain" description="DUF4283" evidence="2">
    <location>
        <begin position="330"/>
        <end position="409"/>
    </location>
</feature>
<comment type="caution">
    <text evidence="3">The sequence shown here is derived from an EMBL/GenBank/DDBJ whole genome shotgun (WGS) entry which is preliminary data.</text>
</comment>
<dbReference type="AlphaFoldDB" id="A0A2U1MZ90"/>
<dbReference type="PANTHER" id="PTHR31286">
    <property type="entry name" value="GLYCINE-RICH CELL WALL STRUCTURAL PROTEIN 1.8-LIKE"/>
    <property type="match status" value="1"/>
</dbReference>
<keyword evidence="4" id="KW-1185">Reference proteome</keyword>
<feature type="region of interest" description="Disordered" evidence="1">
    <location>
        <begin position="81"/>
        <end position="109"/>
    </location>
</feature>
<dbReference type="STRING" id="35608.A0A2U1MZ90"/>
<name>A0A2U1MZ90_ARTAN</name>
<feature type="region of interest" description="Disordered" evidence="1">
    <location>
        <begin position="610"/>
        <end position="648"/>
    </location>
</feature>
<proteinExistence type="predicted"/>
<feature type="region of interest" description="Disordered" evidence="1">
    <location>
        <begin position="25"/>
        <end position="54"/>
    </location>
</feature>
<dbReference type="InterPro" id="IPR040256">
    <property type="entry name" value="At4g02000-like"/>
</dbReference>
<dbReference type="InterPro" id="IPR025558">
    <property type="entry name" value="DUF4283"/>
</dbReference>
<sequence length="648" mass="70093">MPIDNPKPPDKILEEFCTLTGMAADGINHKPCGPNDGSGSTRSRGRPKGVKNRPKVIKVQSPGSASAGAGVILMRLRNSKLPGKGRSHYESSPLVGGGKRSNSSNSPINDALSKVLDRIAVDREISRHMVFREGSNDSNAFGCKVSKDNSDCLISGNDGSFINTPLEVSKVEVANNDNGMELKGEAGDGCVDPCFVSNSASKLNVAGAEHMEVENTRKSNKDGEEVGSGDSGFVFGNAQSNKCILNKPIVGLTRVQFGPSLFFQSNVWSASKSGFKADGSLNIESFAEKMKKGVEDRELQMNFTPQCVSLNSDGAKRIAISVEDIKKVSEACALQLYGYFVGTSMDYRVVNANLSKMWRVHGVSDITKTSSELFYFKFKSEEGMKAVLESGPWMVNNIPLVLDVWEPGIWLEKVEPSTIPIWVCVYGIPMELCNGNGIGKIFSGIGKPMLMDKMTKERCLKKSGKLDFASVLVEISAEDPLPNSLEMEYPQIGHRPATIGKLDVKYEWKPPQCTHCKTFGHSTSSCKVRPRTEAEIEAKNKIEALKIISSGDDKGNMEVGGEDGFVTVGKKNKVVSSANAQQGNGSKGNDQVKSFQTKGVHVMNRPVFGNFRHSGARMGSNQQNKNGSFKQQSNLKNKGVGVIPGGLK</sequence>
<dbReference type="EMBL" id="PKPP01003999">
    <property type="protein sequence ID" value="PWA66581.1"/>
    <property type="molecule type" value="Genomic_DNA"/>
</dbReference>
<evidence type="ECO:0000313" key="3">
    <source>
        <dbReference type="EMBL" id="PWA66581.1"/>
    </source>
</evidence>
<dbReference type="Pfam" id="PF14111">
    <property type="entry name" value="DUF4283"/>
    <property type="match status" value="1"/>
</dbReference>
<dbReference type="Proteomes" id="UP000245207">
    <property type="component" value="Unassembled WGS sequence"/>
</dbReference>
<evidence type="ECO:0000313" key="4">
    <source>
        <dbReference type="Proteomes" id="UP000245207"/>
    </source>
</evidence>
<feature type="compositionally biased region" description="Basic residues" evidence="1">
    <location>
        <begin position="43"/>
        <end position="54"/>
    </location>
</feature>
<evidence type="ECO:0000259" key="2">
    <source>
        <dbReference type="Pfam" id="PF14111"/>
    </source>
</evidence>
<accession>A0A2U1MZ90</accession>
<evidence type="ECO:0000256" key="1">
    <source>
        <dbReference type="SAM" id="MobiDB-lite"/>
    </source>
</evidence>
<gene>
    <name evidence="3" type="ORF">CTI12_AA326130</name>
</gene>
<dbReference type="OrthoDB" id="1939300at2759"/>
<protein>
    <recommendedName>
        <fullName evidence="2">DUF4283 domain-containing protein</fullName>
    </recommendedName>
</protein>
<reference evidence="3 4" key="1">
    <citation type="journal article" date="2018" name="Mol. Plant">
        <title>The genome of Artemisia annua provides insight into the evolution of Asteraceae family and artemisinin biosynthesis.</title>
        <authorList>
            <person name="Shen Q."/>
            <person name="Zhang L."/>
            <person name="Liao Z."/>
            <person name="Wang S."/>
            <person name="Yan T."/>
            <person name="Shi P."/>
            <person name="Liu M."/>
            <person name="Fu X."/>
            <person name="Pan Q."/>
            <person name="Wang Y."/>
            <person name="Lv Z."/>
            <person name="Lu X."/>
            <person name="Zhang F."/>
            <person name="Jiang W."/>
            <person name="Ma Y."/>
            <person name="Chen M."/>
            <person name="Hao X."/>
            <person name="Li L."/>
            <person name="Tang Y."/>
            <person name="Lv G."/>
            <person name="Zhou Y."/>
            <person name="Sun X."/>
            <person name="Brodelius P.E."/>
            <person name="Rose J.K.C."/>
            <person name="Tang K."/>
        </authorList>
    </citation>
    <scope>NUCLEOTIDE SEQUENCE [LARGE SCALE GENOMIC DNA]</scope>
    <source>
        <strain evidence="4">cv. Huhao1</strain>
        <tissue evidence="3">Leaf</tissue>
    </source>
</reference>
<organism evidence="3 4">
    <name type="scientific">Artemisia annua</name>
    <name type="common">Sweet wormwood</name>
    <dbReference type="NCBI Taxonomy" id="35608"/>
    <lineage>
        <taxon>Eukaryota</taxon>
        <taxon>Viridiplantae</taxon>
        <taxon>Streptophyta</taxon>
        <taxon>Embryophyta</taxon>
        <taxon>Tracheophyta</taxon>
        <taxon>Spermatophyta</taxon>
        <taxon>Magnoliopsida</taxon>
        <taxon>eudicotyledons</taxon>
        <taxon>Gunneridae</taxon>
        <taxon>Pentapetalae</taxon>
        <taxon>asterids</taxon>
        <taxon>campanulids</taxon>
        <taxon>Asterales</taxon>
        <taxon>Asteraceae</taxon>
        <taxon>Asteroideae</taxon>
        <taxon>Anthemideae</taxon>
        <taxon>Artemisiinae</taxon>
        <taxon>Artemisia</taxon>
    </lineage>
</organism>
<dbReference type="PANTHER" id="PTHR31286:SF99">
    <property type="entry name" value="DUF4283 DOMAIN-CONTAINING PROTEIN"/>
    <property type="match status" value="1"/>
</dbReference>
<feature type="compositionally biased region" description="Polar residues" evidence="1">
    <location>
        <begin position="619"/>
        <end position="636"/>
    </location>
</feature>